<dbReference type="SUPFAM" id="SSF56059">
    <property type="entry name" value="Glutathione synthetase ATP-binding domain-like"/>
    <property type="match status" value="1"/>
</dbReference>
<comment type="caution">
    <text evidence="1">The sequence shown here is derived from an EMBL/GenBank/DDBJ whole genome shotgun (WGS) entry which is preliminary data.</text>
</comment>
<protein>
    <recommendedName>
        <fullName evidence="3">ATP-grasp domain-containing protein</fullName>
    </recommendedName>
</protein>
<dbReference type="InterPro" id="IPR026838">
    <property type="entry name" value="YheC/D"/>
</dbReference>
<dbReference type="Pfam" id="PF14398">
    <property type="entry name" value="ATPgrasp_YheCD"/>
    <property type="match status" value="1"/>
</dbReference>
<evidence type="ECO:0000313" key="1">
    <source>
        <dbReference type="EMBL" id="GAX89811.1"/>
    </source>
</evidence>
<gene>
    <name evidence="1" type="ORF">EFBL_1436</name>
</gene>
<dbReference type="AlphaFoldDB" id="A0A292YLM1"/>
<proteinExistence type="predicted"/>
<dbReference type="RefSeq" id="WP_096181507.1">
    <property type="nucleotide sequence ID" value="NZ_BDUF01000029.1"/>
</dbReference>
<reference evidence="2" key="1">
    <citation type="submission" date="2017-07" db="EMBL/GenBank/DDBJ databases">
        <title>Draft genome sequence of Effusibacillus lacus strain skLN1.</title>
        <authorList>
            <person name="Watanabe M."/>
            <person name="Kojima H."/>
            <person name="Fukui M."/>
        </authorList>
    </citation>
    <scope>NUCLEOTIDE SEQUENCE [LARGE SCALE GENOMIC DNA]</scope>
    <source>
        <strain evidence="2">skLN1</strain>
    </source>
</reference>
<evidence type="ECO:0008006" key="3">
    <source>
        <dbReference type="Google" id="ProtNLM"/>
    </source>
</evidence>
<dbReference type="EMBL" id="BDUF01000029">
    <property type="protein sequence ID" value="GAX89811.1"/>
    <property type="molecule type" value="Genomic_DNA"/>
</dbReference>
<accession>A0A292YLM1</accession>
<organism evidence="1 2">
    <name type="scientific">Effusibacillus lacus</name>
    <dbReference type="NCBI Taxonomy" id="1348429"/>
    <lineage>
        <taxon>Bacteria</taxon>
        <taxon>Bacillati</taxon>
        <taxon>Bacillota</taxon>
        <taxon>Bacilli</taxon>
        <taxon>Bacillales</taxon>
        <taxon>Alicyclobacillaceae</taxon>
        <taxon>Effusibacillus</taxon>
    </lineage>
</organism>
<dbReference type="Proteomes" id="UP000217785">
    <property type="component" value="Unassembled WGS sequence"/>
</dbReference>
<sequence length="258" mass="30130">MTNRKRRPEPGKWGWWKFFAEDRSFLSLLPATAVLNGSSLERFINKYDAVFIKPNGAHRGEGIVKVWKTRDGFAFVRERGEPKVAASLDVLSEAVREARPQKKYVIQRAVDLAEVDGLPYDFRVMMMRSPLGRWQYVGMLARVAHKDCVITNARRGHGMVIPAEDALERSFKKENVESMKRQLIETSHKICNRLDRYKYKRYWKVGVDLAFDKNGRLWMLEANTWPGISAFRKLEDKATYKKIKAMEAAYRRRRRNKG</sequence>
<dbReference type="Gene3D" id="3.30.470.20">
    <property type="entry name" value="ATP-grasp fold, B domain"/>
    <property type="match status" value="1"/>
</dbReference>
<evidence type="ECO:0000313" key="2">
    <source>
        <dbReference type="Proteomes" id="UP000217785"/>
    </source>
</evidence>
<dbReference type="OrthoDB" id="2371125at2"/>
<name>A0A292YLM1_9BACL</name>
<keyword evidence="2" id="KW-1185">Reference proteome</keyword>